<feature type="domain" description="DUF6604" evidence="1">
    <location>
        <begin position="8"/>
        <end position="290"/>
    </location>
</feature>
<dbReference type="KEGG" id="pno:SNOG_08788"/>
<dbReference type="OMA" id="ISWIVET"/>
<dbReference type="PANTHER" id="PTHR38795:SF1">
    <property type="entry name" value="DUF6604 DOMAIN-CONTAINING PROTEIN"/>
    <property type="match status" value="1"/>
</dbReference>
<dbReference type="EMBL" id="CP069029">
    <property type="protein sequence ID" value="QRC97426.1"/>
    <property type="molecule type" value="Genomic_DNA"/>
</dbReference>
<name>A0A7U2I2H6_PHANO</name>
<proteinExistence type="predicted"/>
<sequence length="840" mass="95352">MSRYEWIKSQTNRAVSWLVDTASAQGSVVRTAQDTATVQNITTHTTPAPKQGRLKGKARTEAREKARKAKEAEALRVANEAAKQVSKPRQVSTDELLRQGRYLRNLQGTIIMPKNIWRAYKDAIRGRQKYVEKFAAEEPEHQGNAGHVYFLDILRQIVSMLEGRILVQASASTATSKNQDRDFTNLFSQLSIDPAEDAIEQEENPNSEEKDDMAIVNVAPVRYEPKVDPAEEAKLLWFCFVDDAVELRDYVILIWLRFFEGGDIAPSLPVATFLTEAAMAQITMLEKTMKPHSMSEMGKLSKVLQDQQDWTLAAITIMSARAAMNEDTTYPISVPLSLPRLLKLSPQMAVDPIVIEKDTFLIQYLMDLSLERNGSVKVERESSDGVSSLINNKLDIISRLLLSVWTGTYPSVAVFCVATALQHIWESNRGQLRKPMQELERYLNKHQEFAGTLFDEQVSIYRSSTTEELNTLMRFVQVNPVQLDRYRHIREISPKHPKGALCGLHRNMWKDLTLSYEYKEMMMDRIEELEDHPGNSEAIHKYMEKFIIPNPDPNFLRSSNPALCGKLLLNAQMRREEINLNFVNMNQDLHAMCHMYNALRQFGYLDEPWHALETYIDLHIKTIFMGERPTASAHVMVNRVFLSSGLHSEALRQLNNPDKRTKDPRFLAKQKTNRTGNVTLSPFMGILSDYLHDKDTIQRTLYRMDDEMVAQAKRELVGFKGPKSRSPVKSYLKDSGHIAFLQALEVQMNQIDRIFATDGIGLSRTCTALFEEITLNAEFQLSTLAGRKDDGFSCLAMMLRRFVDADQGVMGAREVAESVAGTAAAVLRGYIRKGGKGMPQ</sequence>
<gene>
    <name evidence="2" type="ORF">JI435_087880</name>
</gene>
<dbReference type="OrthoDB" id="5238236at2759"/>
<organism evidence="2 3">
    <name type="scientific">Phaeosphaeria nodorum (strain SN15 / ATCC MYA-4574 / FGSC 10173)</name>
    <name type="common">Glume blotch fungus</name>
    <name type="synonym">Parastagonospora nodorum</name>
    <dbReference type="NCBI Taxonomy" id="321614"/>
    <lineage>
        <taxon>Eukaryota</taxon>
        <taxon>Fungi</taxon>
        <taxon>Dikarya</taxon>
        <taxon>Ascomycota</taxon>
        <taxon>Pezizomycotina</taxon>
        <taxon>Dothideomycetes</taxon>
        <taxon>Pleosporomycetidae</taxon>
        <taxon>Pleosporales</taxon>
        <taxon>Pleosporineae</taxon>
        <taxon>Phaeosphaeriaceae</taxon>
        <taxon>Parastagonospora</taxon>
    </lineage>
</organism>
<evidence type="ECO:0000313" key="3">
    <source>
        <dbReference type="Proteomes" id="UP000663193"/>
    </source>
</evidence>
<reference evidence="3" key="1">
    <citation type="journal article" date="2021" name="BMC Genomics">
        <title>Chromosome-level genome assembly and manually-curated proteome of model necrotroph Parastagonospora nodorum Sn15 reveals a genome-wide trove of candidate effector homologs, and redundancy of virulence-related functions within an accessory chromosome.</title>
        <authorList>
            <person name="Bertazzoni S."/>
            <person name="Jones D.A.B."/>
            <person name="Phan H.T."/>
            <person name="Tan K.-C."/>
            <person name="Hane J.K."/>
        </authorList>
    </citation>
    <scope>NUCLEOTIDE SEQUENCE [LARGE SCALE GENOMIC DNA]</scope>
    <source>
        <strain evidence="3">SN15 / ATCC MYA-4574 / FGSC 10173)</strain>
    </source>
</reference>
<dbReference type="RefSeq" id="XP_001799096.1">
    <property type="nucleotide sequence ID" value="XM_001799044.1"/>
</dbReference>
<accession>A0A7U2I2H6</accession>
<dbReference type="AlphaFoldDB" id="A0A7U2I2H6"/>
<dbReference type="Pfam" id="PF20253">
    <property type="entry name" value="DUF6604"/>
    <property type="match status" value="1"/>
</dbReference>
<dbReference type="Proteomes" id="UP000663193">
    <property type="component" value="Chromosome 7"/>
</dbReference>
<dbReference type="VEuPathDB" id="FungiDB:JI435_087880"/>
<dbReference type="InterPro" id="IPR046539">
    <property type="entry name" value="DUF6604"/>
</dbReference>
<dbReference type="PANTHER" id="PTHR38795">
    <property type="entry name" value="DUF6604 DOMAIN-CONTAINING PROTEIN"/>
    <property type="match status" value="1"/>
</dbReference>
<evidence type="ECO:0000313" key="2">
    <source>
        <dbReference type="EMBL" id="QRC97426.1"/>
    </source>
</evidence>
<protein>
    <recommendedName>
        <fullName evidence="1">DUF6604 domain-containing protein</fullName>
    </recommendedName>
</protein>
<keyword evidence="3" id="KW-1185">Reference proteome</keyword>
<evidence type="ECO:0000259" key="1">
    <source>
        <dbReference type="Pfam" id="PF20253"/>
    </source>
</evidence>